<accession>A0ABP1U5F7</accession>
<proteinExistence type="predicted"/>
<gene>
    <name evidence="1" type="ordered locus">AARI_18000</name>
</gene>
<protein>
    <submittedName>
        <fullName evidence="1">Uncharacterized protein</fullName>
    </submittedName>
</protein>
<dbReference type="EMBL" id="FQ311875">
    <property type="protein sequence ID" value="CBT76016.1"/>
    <property type="molecule type" value="Genomic_DNA"/>
</dbReference>
<evidence type="ECO:0000313" key="1">
    <source>
        <dbReference type="EMBL" id="CBT76016.1"/>
    </source>
</evidence>
<sequence>MFHPHVVEEHSGTGQGRRPGLFQFALDQPGIAQRLDLHGAEPAFFQPRAIGCQRFGEILEVQQLDVVIAKVARVASGQVGQDEAADFGFHGS</sequence>
<organism evidence="1 2">
    <name type="scientific">Glutamicibacter arilaitensis (strain DSM 16368 / CIP 108037 / IAM 15318 / JCM 13566 / NCIMB 14258 / Re117)</name>
    <name type="common">Arthrobacter arilaitensis</name>
    <dbReference type="NCBI Taxonomy" id="861360"/>
    <lineage>
        <taxon>Bacteria</taxon>
        <taxon>Bacillati</taxon>
        <taxon>Actinomycetota</taxon>
        <taxon>Actinomycetes</taxon>
        <taxon>Micrococcales</taxon>
        <taxon>Micrococcaceae</taxon>
        <taxon>Glutamicibacter</taxon>
    </lineage>
</organism>
<reference evidence="2" key="1">
    <citation type="journal article" date="2010" name="PLoS ONE">
        <title>The Arthrobacter arilaitensis Re117 genome sequence reveals its genetic adaptation to the surface of cheese.</title>
        <authorList>
            <person name="Monnet C."/>
            <person name="Loux V."/>
            <person name="Gibrat J.F."/>
            <person name="Spinnler E."/>
            <person name="Barbe V."/>
            <person name="Vacherie B."/>
            <person name="Gavory F."/>
            <person name="Gourbeyre E."/>
            <person name="Siguier P."/>
            <person name="Chandler M."/>
            <person name="Elleuch R."/>
            <person name="Irlinger F."/>
            <person name="Vallaeys T."/>
        </authorList>
    </citation>
    <scope>NUCLEOTIDE SEQUENCE</scope>
    <source>
        <strain evidence="2">DSM 16368 / CIP 108037 / IAM 15318 / JCM 13566 / Re117</strain>
    </source>
</reference>
<evidence type="ECO:0000313" key="2">
    <source>
        <dbReference type="Proteomes" id="UP000006878"/>
    </source>
</evidence>
<dbReference type="Proteomes" id="UP000006878">
    <property type="component" value="Chromosome"/>
</dbReference>
<keyword evidence="2" id="KW-1185">Reference proteome</keyword>
<reference evidence="2" key="2">
    <citation type="submission" date="2010-07" db="EMBL/GenBank/DDBJ databases">
        <title>Complete genome sequence of Arthrobacter arilaitensis (strain DSM 16368 / CIP 108037 / JCM 13566 / Re117).</title>
        <authorList>
            <person name="Genoscope."/>
        </authorList>
    </citation>
    <scope>NUCLEOTIDE SEQUENCE [LARGE SCALE GENOMIC DNA]</scope>
    <source>
        <strain evidence="2">DSM 16368 / CIP 108037 / IAM 15318 / JCM 13566 / Re117</strain>
    </source>
</reference>
<name>A0ABP1U5F7_GLUAR</name>